<name>A0A397UTY1_9GLOM</name>
<dbReference type="Gene3D" id="3.80.10.10">
    <property type="entry name" value="Ribonuclease Inhibitor"/>
    <property type="match status" value="4"/>
</dbReference>
<dbReference type="AlphaFoldDB" id="A0A397UTY1"/>
<dbReference type="Pfam" id="PF13516">
    <property type="entry name" value="LRR_6"/>
    <property type="match status" value="4"/>
</dbReference>
<dbReference type="Proteomes" id="UP000266673">
    <property type="component" value="Unassembled WGS sequence"/>
</dbReference>
<dbReference type="PANTHER" id="PTHR24114">
    <property type="entry name" value="LEUCINE RICH REPEAT FAMILY PROTEIN"/>
    <property type="match status" value="1"/>
</dbReference>
<keyword evidence="2" id="KW-1185">Reference proteome</keyword>
<organism evidence="1 2">
    <name type="scientific">Gigaspora rosea</name>
    <dbReference type="NCBI Taxonomy" id="44941"/>
    <lineage>
        <taxon>Eukaryota</taxon>
        <taxon>Fungi</taxon>
        <taxon>Fungi incertae sedis</taxon>
        <taxon>Mucoromycota</taxon>
        <taxon>Glomeromycotina</taxon>
        <taxon>Glomeromycetes</taxon>
        <taxon>Diversisporales</taxon>
        <taxon>Gigasporaceae</taxon>
        <taxon>Gigaspora</taxon>
    </lineage>
</organism>
<sequence>MDFYDVLYELINMILHSSKGLKILEINGNEHRLNYRFRTLLIYALNKKNALVSLRLLNLIIGDIEEQKELVIALSNNTTLVSLHLSNNQFGKLAGKTLAPILLKNKTLTSLNFSNNRRELTIKGVEAFAYALSENTTLRSLTLSNDSLTREGGIILANALFKNKALKSLDLGRKYPFVNDYVCLNKIRMEGATKLASALRENKALTSLNLSGNRRKLGDFLRESSTLTTLDLSFNQYELEGRKALLHALGVNNSLTFLNLAGNGFYGHDGRTLAQSLITNVTLIALDISKNRFGAFDDAYGGQLLADALCVNNTLRWINISNNSLGKNGGYVFIKTLGKNNALTHLDLSYNQFNVKCRKALTEAYKSKVGNTTTPIISLAIHQKNWKKNVLQTAPKDFFASF</sequence>
<dbReference type="InterPro" id="IPR032675">
    <property type="entry name" value="LRR_dom_sf"/>
</dbReference>
<dbReference type="PANTHER" id="PTHR24114:SF2">
    <property type="entry name" value="F-BOX DOMAIN-CONTAINING PROTEIN-RELATED"/>
    <property type="match status" value="1"/>
</dbReference>
<evidence type="ECO:0000313" key="2">
    <source>
        <dbReference type="Proteomes" id="UP000266673"/>
    </source>
</evidence>
<proteinExistence type="predicted"/>
<evidence type="ECO:0000313" key="1">
    <source>
        <dbReference type="EMBL" id="RIB12627.1"/>
    </source>
</evidence>
<comment type="caution">
    <text evidence="1">The sequence shown here is derived from an EMBL/GenBank/DDBJ whole genome shotgun (WGS) entry which is preliminary data.</text>
</comment>
<dbReference type="OrthoDB" id="8436363at2759"/>
<dbReference type="SMART" id="SM00368">
    <property type="entry name" value="LRR_RI"/>
    <property type="match status" value="9"/>
</dbReference>
<gene>
    <name evidence="1" type="ORF">C2G38_2100452</name>
</gene>
<dbReference type="SUPFAM" id="SSF52047">
    <property type="entry name" value="RNI-like"/>
    <property type="match status" value="1"/>
</dbReference>
<dbReference type="InterPro" id="IPR052394">
    <property type="entry name" value="LRR-containing"/>
</dbReference>
<reference evidence="1 2" key="1">
    <citation type="submission" date="2018-06" db="EMBL/GenBank/DDBJ databases">
        <title>Comparative genomics reveals the genomic features of Rhizophagus irregularis, R. cerebriforme, R. diaphanum and Gigaspora rosea, and their symbiotic lifestyle signature.</title>
        <authorList>
            <person name="Morin E."/>
            <person name="San Clemente H."/>
            <person name="Chen E.C.H."/>
            <person name="De La Providencia I."/>
            <person name="Hainaut M."/>
            <person name="Kuo A."/>
            <person name="Kohler A."/>
            <person name="Murat C."/>
            <person name="Tang N."/>
            <person name="Roy S."/>
            <person name="Loubradou J."/>
            <person name="Henrissat B."/>
            <person name="Grigoriev I.V."/>
            <person name="Corradi N."/>
            <person name="Roux C."/>
            <person name="Martin F.M."/>
        </authorList>
    </citation>
    <scope>NUCLEOTIDE SEQUENCE [LARGE SCALE GENOMIC DNA]</scope>
    <source>
        <strain evidence="1 2">DAOM 194757</strain>
    </source>
</reference>
<accession>A0A397UTY1</accession>
<dbReference type="InterPro" id="IPR001611">
    <property type="entry name" value="Leu-rich_rpt"/>
</dbReference>
<dbReference type="EMBL" id="QKWP01001004">
    <property type="protein sequence ID" value="RIB12627.1"/>
    <property type="molecule type" value="Genomic_DNA"/>
</dbReference>
<protein>
    <submittedName>
        <fullName evidence="1">Uncharacterized protein</fullName>
    </submittedName>
</protein>